<evidence type="ECO:0000313" key="2">
    <source>
        <dbReference type="Proteomes" id="UP000256431"/>
    </source>
</evidence>
<reference evidence="1 2" key="1">
    <citation type="submission" date="2018-08" db="EMBL/GenBank/DDBJ databases">
        <title>Genome sequence of Marinobacter flavimaris KCTC 12185.</title>
        <authorList>
            <person name="Chun J."/>
            <person name="Kim B.-Y."/>
            <person name="Choi S.-B."/>
            <person name="Kwak M.-J."/>
        </authorList>
    </citation>
    <scope>NUCLEOTIDE SEQUENCE [LARGE SCALE GENOMIC DNA]</scope>
    <source>
        <strain evidence="1 2">KCTC 12185</strain>
    </source>
</reference>
<comment type="caution">
    <text evidence="1">The sequence shown here is derived from an EMBL/GenBank/DDBJ whole genome shotgun (WGS) entry which is preliminary data.</text>
</comment>
<sequence>MNVTITRNAAALEITKDSETKIIESSDIRTQVALQSENVDASITIHSNPENAFDDVEIALEYGANITSGPDYLCADYKAHELAFFRLNNARNLIEYDAAAKQVACYYLSRVPFQIPSQLEAEKDMAKKIHDRTIDNGSTPLLGVIDMFRNMLRAERQRAHNMVKINPNNPNVNFFTGSNEEINEVIKQGGPVLINSWLGSGKSKENLFTTFESACQRNASPLLIAPRRSQIAPMKNDPRHYTNAGRSGFDAAGVIGVVNSTIGLPAFEQHRNNTSMVLGDELELLLSHCASDAIGIFGKLSERGAATAGFYELVKKAAKEGTAVLADGLMSDYTATKIAETLGMKVTVATKTQGEFAHKINLHPTKAAMIATAQASLRAGKNVLVISDESHNSKNDKLEGTFNTLQKSATGESMLLDGAVFGDSEKAEFVSNLAENLSGYQLVVASPVVSSGVSIETDHFDEVFVLAAGTVLPTEVIQSTSRVRNLSETHLAFATKNRNRIDDIGYVFSNMAAREFGDGDDYNQENLDKLWAMPGVQDVVKRIAYENRMRRNYNNQTLMMMEALGFTISHVSADKVAEDKAKEEIKEGNDEAENKRIEQILNADDISIQDAQNRRKSEQMTREHEYQVEKCELREFYKTNQIDVELVKADKGGRQRKQITNLRLGVESAARNMSAFDANRRKVIKKLMKTLEIDLSEIMRGESAIITREQAQRFAEWVENKRSVVTVGGKSTKANEAYSQAFGGRSFNSKQAQRCINSVLHEEMGLSVKEHNKDSRKVSASADRCIYFNLHMTGIARPNHKLTEEEEVARDMASGYFDPTTDKEILKWFDQTREVGAVSAGSKWEVGITFDELIESLKSTEAHPEMFNFGEISGYVLSDEKIESSEMKFKTARCCA</sequence>
<accession>A0A3D8GXX7</accession>
<proteinExistence type="predicted"/>
<dbReference type="AlphaFoldDB" id="A0A3D8GXX7"/>
<dbReference type="RefSeq" id="WP_104271979.1">
    <property type="nucleotide sequence ID" value="NZ_PSSW01000013.1"/>
</dbReference>
<gene>
    <name evidence="1" type="ORF">DXI23_18830</name>
</gene>
<dbReference type="EMBL" id="QRDH01000012">
    <property type="protein sequence ID" value="RDU39317.1"/>
    <property type="molecule type" value="Genomic_DNA"/>
</dbReference>
<protein>
    <submittedName>
        <fullName evidence="1">Uncharacterized protein</fullName>
    </submittedName>
</protein>
<dbReference type="Proteomes" id="UP000256431">
    <property type="component" value="Unassembled WGS sequence"/>
</dbReference>
<keyword evidence="2" id="KW-1185">Reference proteome</keyword>
<name>A0A3D8GXX7_9GAMM</name>
<evidence type="ECO:0000313" key="1">
    <source>
        <dbReference type="EMBL" id="RDU39317.1"/>
    </source>
</evidence>
<organism evidence="1 2">
    <name type="scientific">Marinobacter flavimaris</name>
    <dbReference type="NCBI Taxonomy" id="262076"/>
    <lineage>
        <taxon>Bacteria</taxon>
        <taxon>Pseudomonadati</taxon>
        <taxon>Pseudomonadota</taxon>
        <taxon>Gammaproteobacteria</taxon>
        <taxon>Pseudomonadales</taxon>
        <taxon>Marinobacteraceae</taxon>
        <taxon>Marinobacter</taxon>
    </lineage>
</organism>